<dbReference type="EMBL" id="BOMQ01000008">
    <property type="protein sequence ID" value="GIE46933.1"/>
    <property type="molecule type" value="Genomic_DNA"/>
</dbReference>
<dbReference type="Proteomes" id="UP000647172">
    <property type="component" value="Unassembled WGS sequence"/>
</dbReference>
<reference evidence="1" key="1">
    <citation type="submission" date="2021-01" db="EMBL/GenBank/DDBJ databases">
        <title>Whole genome shotgun sequence of Actinoplanes nipponensis NBRC 14063.</title>
        <authorList>
            <person name="Komaki H."/>
            <person name="Tamura T."/>
        </authorList>
    </citation>
    <scope>NUCLEOTIDE SEQUENCE</scope>
    <source>
        <strain evidence="1">NBRC 14063</strain>
    </source>
</reference>
<organism evidence="1 2">
    <name type="scientific">Actinoplanes nipponensis</name>
    <dbReference type="NCBI Taxonomy" id="135950"/>
    <lineage>
        <taxon>Bacteria</taxon>
        <taxon>Bacillati</taxon>
        <taxon>Actinomycetota</taxon>
        <taxon>Actinomycetes</taxon>
        <taxon>Micromonosporales</taxon>
        <taxon>Micromonosporaceae</taxon>
        <taxon>Actinoplanes</taxon>
    </lineage>
</organism>
<dbReference type="AlphaFoldDB" id="A0A919JA54"/>
<sequence>MAAAQILYEGVPGYHYLCCPIGPQSAHGSQPALELTMIGFYPVVRVLLDVVPHRRHQFLTAG</sequence>
<evidence type="ECO:0000313" key="1">
    <source>
        <dbReference type="EMBL" id="GIE46933.1"/>
    </source>
</evidence>
<protein>
    <submittedName>
        <fullName evidence="1">Uncharacterized protein</fullName>
    </submittedName>
</protein>
<comment type="caution">
    <text evidence="1">The sequence shown here is derived from an EMBL/GenBank/DDBJ whole genome shotgun (WGS) entry which is preliminary data.</text>
</comment>
<evidence type="ECO:0000313" key="2">
    <source>
        <dbReference type="Proteomes" id="UP000647172"/>
    </source>
</evidence>
<gene>
    <name evidence="1" type="ORF">Ani05nite_04670</name>
</gene>
<keyword evidence="2" id="KW-1185">Reference proteome</keyword>
<name>A0A919JA54_9ACTN</name>
<accession>A0A919JA54</accession>
<proteinExistence type="predicted"/>